<feature type="transmembrane region" description="Helical" evidence="1">
    <location>
        <begin position="7"/>
        <end position="27"/>
    </location>
</feature>
<organism evidence="2 3">
    <name type="scientific">Streptococcus danieliae</name>
    <dbReference type="NCBI Taxonomy" id="747656"/>
    <lineage>
        <taxon>Bacteria</taxon>
        <taxon>Bacillati</taxon>
        <taxon>Bacillota</taxon>
        <taxon>Bacilli</taxon>
        <taxon>Lactobacillales</taxon>
        <taxon>Streptococcaceae</taxon>
        <taxon>Streptococcus</taxon>
    </lineage>
</organism>
<dbReference type="AlphaFoldDB" id="A0A7Z0M7K9"/>
<comment type="caution">
    <text evidence="2">The sequence shown here is derived from an EMBL/GenBank/DDBJ whole genome shotgun (WGS) entry which is preliminary data.</text>
</comment>
<evidence type="ECO:0000313" key="3">
    <source>
        <dbReference type="Proteomes" id="UP000589521"/>
    </source>
</evidence>
<dbReference type="EMBL" id="JACBXX010000174">
    <property type="protein sequence ID" value="NYS97191.1"/>
    <property type="molecule type" value="Genomic_DNA"/>
</dbReference>
<feature type="transmembrane region" description="Helical" evidence="1">
    <location>
        <begin position="142"/>
        <end position="162"/>
    </location>
</feature>
<gene>
    <name evidence="2" type="ORF">HZY94_08390</name>
</gene>
<keyword evidence="1" id="KW-0472">Membrane</keyword>
<reference evidence="2 3" key="1">
    <citation type="submission" date="2020-07" db="EMBL/GenBank/DDBJ databases">
        <title>MOT database genomes.</title>
        <authorList>
            <person name="Joseph S."/>
            <person name="Aduse-Opoku J."/>
            <person name="Hashim A."/>
            <person name="Wade W."/>
            <person name="Curtis M."/>
        </authorList>
    </citation>
    <scope>NUCLEOTIDE SEQUENCE [LARGE SCALE GENOMIC DNA]</scope>
    <source>
        <strain evidence="2 3">STR</strain>
    </source>
</reference>
<keyword evidence="1" id="KW-0812">Transmembrane</keyword>
<dbReference type="Proteomes" id="UP000589521">
    <property type="component" value="Unassembled WGS sequence"/>
</dbReference>
<name>A0A7Z0M7K9_9STRE</name>
<proteinExistence type="predicted"/>
<evidence type="ECO:0000313" key="2">
    <source>
        <dbReference type="EMBL" id="NYS97191.1"/>
    </source>
</evidence>
<sequence length="179" mass="19951">MEKKPVFLYVLLGLSALSVLLTIYSLVQLPSVLESFTSYLDNEQVAQQVGGVEVIRLQIAASKWTMTPLSLGMTALNFILFGTSAFFLFFKKDVVKATYAYLAMRVAALVSTMVSLMISNQLVRSMIKNRDLMNSLLSNNKYTALAFVAIFLILSAIAYFGLRRYQKSVEEAALDSEVF</sequence>
<dbReference type="RefSeq" id="WP_179925780.1">
    <property type="nucleotide sequence ID" value="NZ_CATKDJ010000199.1"/>
</dbReference>
<feature type="transmembrane region" description="Helical" evidence="1">
    <location>
        <begin position="102"/>
        <end position="122"/>
    </location>
</feature>
<feature type="transmembrane region" description="Helical" evidence="1">
    <location>
        <begin position="71"/>
        <end position="90"/>
    </location>
</feature>
<evidence type="ECO:0000256" key="1">
    <source>
        <dbReference type="SAM" id="Phobius"/>
    </source>
</evidence>
<accession>A0A7Z0M7K9</accession>
<evidence type="ECO:0008006" key="4">
    <source>
        <dbReference type="Google" id="ProtNLM"/>
    </source>
</evidence>
<protein>
    <recommendedName>
        <fullName evidence="4">DUF2975 domain-containing protein</fullName>
    </recommendedName>
</protein>
<keyword evidence="1" id="KW-1133">Transmembrane helix</keyword>